<keyword evidence="2" id="KW-0472">Membrane</keyword>
<comment type="caution">
    <text evidence="3">The sequence shown here is derived from an EMBL/GenBank/DDBJ whole genome shotgun (WGS) entry which is preliminary data.</text>
</comment>
<feature type="transmembrane region" description="Helical" evidence="2">
    <location>
        <begin position="50"/>
        <end position="73"/>
    </location>
</feature>
<keyword evidence="2" id="KW-1133">Transmembrane helix</keyword>
<keyword evidence="2" id="KW-0812">Transmembrane</keyword>
<reference evidence="3 4" key="1">
    <citation type="journal article" date="2016" name="Nat. Commun.">
        <title>Thousands of microbial genomes shed light on interconnected biogeochemical processes in an aquifer system.</title>
        <authorList>
            <person name="Anantharaman K."/>
            <person name="Brown C.T."/>
            <person name="Hug L.A."/>
            <person name="Sharon I."/>
            <person name="Castelle C.J."/>
            <person name="Probst A.J."/>
            <person name="Thomas B.C."/>
            <person name="Singh A."/>
            <person name="Wilkins M.J."/>
            <person name="Karaoz U."/>
            <person name="Brodie E.L."/>
            <person name="Williams K.H."/>
            <person name="Hubbard S.S."/>
            <person name="Banfield J.F."/>
        </authorList>
    </citation>
    <scope>NUCLEOTIDE SEQUENCE [LARGE SCALE GENOMIC DNA]</scope>
</reference>
<dbReference type="Proteomes" id="UP000176493">
    <property type="component" value="Unassembled WGS sequence"/>
</dbReference>
<evidence type="ECO:0000256" key="2">
    <source>
        <dbReference type="SAM" id="Phobius"/>
    </source>
</evidence>
<sequence>MADKGICSLQKYATIKNKSAKHNTPKTKQNTAQKNPNGKMSLCFEQFGTLFGYCAVCFLKSLCFVWFLCSFGFV</sequence>
<feature type="compositionally biased region" description="Polar residues" evidence="1">
    <location>
        <begin position="26"/>
        <end position="38"/>
    </location>
</feature>
<protein>
    <submittedName>
        <fullName evidence="3">Uncharacterized protein</fullName>
    </submittedName>
</protein>
<proteinExistence type="predicted"/>
<dbReference type="AlphaFoldDB" id="A0A1G2MCY4"/>
<evidence type="ECO:0000256" key="1">
    <source>
        <dbReference type="SAM" id="MobiDB-lite"/>
    </source>
</evidence>
<feature type="region of interest" description="Disordered" evidence="1">
    <location>
        <begin position="18"/>
        <end position="38"/>
    </location>
</feature>
<name>A0A1G2MCY4_9BACT</name>
<gene>
    <name evidence="3" type="ORF">A2W52_02300</name>
</gene>
<dbReference type="EMBL" id="MHRJ01000040">
    <property type="protein sequence ID" value="OHA21770.1"/>
    <property type="molecule type" value="Genomic_DNA"/>
</dbReference>
<evidence type="ECO:0000313" key="4">
    <source>
        <dbReference type="Proteomes" id="UP000176493"/>
    </source>
</evidence>
<organism evidence="3 4">
    <name type="scientific">Candidatus Taylorbacteria bacterium RIFCSPHIGHO2_02_49_25</name>
    <dbReference type="NCBI Taxonomy" id="1802305"/>
    <lineage>
        <taxon>Bacteria</taxon>
        <taxon>Candidatus Tayloriibacteriota</taxon>
    </lineage>
</organism>
<evidence type="ECO:0000313" key="3">
    <source>
        <dbReference type="EMBL" id="OHA21770.1"/>
    </source>
</evidence>
<accession>A0A1G2MCY4</accession>